<dbReference type="InterPro" id="IPR036890">
    <property type="entry name" value="HATPase_C_sf"/>
</dbReference>
<evidence type="ECO:0000256" key="1">
    <source>
        <dbReference type="ARBA" id="ARBA00000085"/>
    </source>
</evidence>
<dbReference type="RefSeq" id="WP_207279769.1">
    <property type="nucleotide sequence ID" value="NZ_JBHUKW010000004.1"/>
</dbReference>
<gene>
    <name evidence="11" type="ORF">JZY06_11240</name>
</gene>
<protein>
    <recommendedName>
        <fullName evidence="2">histidine kinase</fullName>
        <ecNumber evidence="2">2.7.13.3</ecNumber>
    </recommendedName>
</protein>
<dbReference type="InterPro" id="IPR011712">
    <property type="entry name" value="Sig_transdc_His_kin_sub3_dim/P"/>
</dbReference>
<comment type="caution">
    <text evidence="11">The sequence shown here is derived from an EMBL/GenBank/DDBJ whole genome shotgun (WGS) entry which is preliminary data.</text>
</comment>
<evidence type="ECO:0000313" key="11">
    <source>
        <dbReference type="EMBL" id="MBN9645179.1"/>
    </source>
</evidence>
<dbReference type="Gene3D" id="1.20.5.1930">
    <property type="match status" value="1"/>
</dbReference>
<keyword evidence="5" id="KW-0547">Nucleotide-binding</keyword>
<dbReference type="PANTHER" id="PTHR24421:SF10">
    <property type="entry name" value="NITRATE_NITRITE SENSOR PROTEIN NARQ"/>
    <property type="match status" value="1"/>
</dbReference>
<evidence type="ECO:0000256" key="5">
    <source>
        <dbReference type="ARBA" id="ARBA00022741"/>
    </source>
</evidence>
<dbReference type="Pfam" id="PF07730">
    <property type="entry name" value="HisKA_3"/>
    <property type="match status" value="1"/>
</dbReference>
<keyword evidence="3" id="KW-0597">Phosphoprotein</keyword>
<dbReference type="GO" id="GO:0005524">
    <property type="term" value="F:ATP binding"/>
    <property type="evidence" value="ECO:0007669"/>
    <property type="project" value="UniProtKB-KW"/>
</dbReference>
<evidence type="ECO:0000256" key="7">
    <source>
        <dbReference type="ARBA" id="ARBA00022840"/>
    </source>
</evidence>
<dbReference type="InterPro" id="IPR050482">
    <property type="entry name" value="Sensor_HK_TwoCompSys"/>
</dbReference>
<dbReference type="AlphaFoldDB" id="A0A939E2D9"/>
<dbReference type="Gene3D" id="3.30.565.10">
    <property type="entry name" value="Histidine kinase-like ATPase, C-terminal domain"/>
    <property type="match status" value="1"/>
</dbReference>
<feature type="domain" description="Histidine kinase/HSP90-like ATPase" evidence="9">
    <location>
        <begin position="149"/>
        <end position="226"/>
    </location>
</feature>
<dbReference type="GO" id="GO:0000155">
    <property type="term" value="F:phosphorelay sensor kinase activity"/>
    <property type="evidence" value="ECO:0007669"/>
    <property type="project" value="InterPro"/>
</dbReference>
<name>A0A939E2D9_9CORY</name>
<evidence type="ECO:0000313" key="12">
    <source>
        <dbReference type="Proteomes" id="UP000664332"/>
    </source>
</evidence>
<evidence type="ECO:0000256" key="2">
    <source>
        <dbReference type="ARBA" id="ARBA00012438"/>
    </source>
</evidence>
<dbReference type="Pfam" id="PF02518">
    <property type="entry name" value="HATPase_c"/>
    <property type="match status" value="1"/>
</dbReference>
<evidence type="ECO:0000256" key="3">
    <source>
        <dbReference type="ARBA" id="ARBA00022553"/>
    </source>
</evidence>
<dbReference type="Proteomes" id="UP000664332">
    <property type="component" value="Unassembled WGS sequence"/>
</dbReference>
<dbReference type="PANTHER" id="PTHR24421">
    <property type="entry name" value="NITRATE/NITRITE SENSOR PROTEIN NARX-RELATED"/>
    <property type="match status" value="1"/>
</dbReference>
<evidence type="ECO:0000256" key="8">
    <source>
        <dbReference type="ARBA" id="ARBA00023012"/>
    </source>
</evidence>
<sequence>MVWWKRENNRPAHRQRQLAELVESRRIIVRAFEIERRRIERDLHDGTQQHLVCALMKLGEAKLHLAEGGCDNSFLTDLLDGAYRDLSDGLACLRETVRGIHPHILTDRGLVPALEDMAERFGAECVVRCPQPLPELAEGVLAAGYFFTAEAVANAAKYAPGSPVSIVVTAGKDLRISVNDLGPGGVVVTDGHGLWGMKERLATFGGSLEIISPPGGPTQLTATIPLLLRPGESGLCFSPAPGS</sequence>
<evidence type="ECO:0000256" key="6">
    <source>
        <dbReference type="ARBA" id="ARBA00022777"/>
    </source>
</evidence>
<proteinExistence type="predicted"/>
<reference evidence="11" key="1">
    <citation type="submission" date="2021-03" db="EMBL/GenBank/DDBJ databases">
        <authorList>
            <person name="Sun Q."/>
        </authorList>
    </citation>
    <scope>NUCLEOTIDE SEQUENCE</scope>
    <source>
        <strain evidence="11">CCM 8862</strain>
    </source>
</reference>
<dbReference type="EMBL" id="JAFLEQ010000017">
    <property type="protein sequence ID" value="MBN9645179.1"/>
    <property type="molecule type" value="Genomic_DNA"/>
</dbReference>
<keyword evidence="7" id="KW-0067">ATP-binding</keyword>
<evidence type="ECO:0000256" key="4">
    <source>
        <dbReference type="ARBA" id="ARBA00022679"/>
    </source>
</evidence>
<evidence type="ECO:0000259" key="9">
    <source>
        <dbReference type="Pfam" id="PF02518"/>
    </source>
</evidence>
<feature type="domain" description="Signal transduction histidine kinase subgroup 3 dimerisation and phosphoacceptor" evidence="10">
    <location>
        <begin position="35"/>
        <end position="103"/>
    </location>
</feature>
<dbReference type="SUPFAM" id="SSF55874">
    <property type="entry name" value="ATPase domain of HSP90 chaperone/DNA topoisomerase II/histidine kinase"/>
    <property type="match status" value="1"/>
</dbReference>
<dbReference type="InterPro" id="IPR003594">
    <property type="entry name" value="HATPase_dom"/>
</dbReference>
<comment type="catalytic activity">
    <reaction evidence="1">
        <text>ATP + protein L-histidine = ADP + protein N-phospho-L-histidine.</text>
        <dbReference type="EC" id="2.7.13.3"/>
    </reaction>
</comment>
<organism evidence="11 12">
    <name type="scientific">Corynebacterium mendelii</name>
    <dbReference type="NCBI Taxonomy" id="2765362"/>
    <lineage>
        <taxon>Bacteria</taxon>
        <taxon>Bacillati</taxon>
        <taxon>Actinomycetota</taxon>
        <taxon>Actinomycetes</taxon>
        <taxon>Mycobacteriales</taxon>
        <taxon>Corynebacteriaceae</taxon>
        <taxon>Corynebacterium</taxon>
    </lineage>
</organism>
<dbReference type="CDD" id="cd16917">
    <property type="entry name" value="HATPase_UhpB-NarQ-NarX-like"/>
    <property type="match status" value="1"/>
</dbReference>
<accession>A0A939E2D9</accession>
<keyword evidence="4" id="KW-0808">Transferase</keyword>
<keyword evidence="6 11" id="KW-0418">Kinase</keyword>
<keyword evidence="12" id="KW-1185">Reference proteome</keyword>
<dbReference type="GO" id="GO:0016020">
    <property type="term" value="C:membrane"/>
    <property type="evidence" value="ECO:0007669"/>
    <property type="project" value="InterPro"/>
</dbReference>
<evidence type="ECO:0000259" key="10">
    <source>
        <dbReference type="Pfam" id="PF07730"/>
    </source>
</evidence>
<dbReference type="GO" id="GO:0046983">
    <property type="term" value="F:protein dimerization activity"/>
    <property type="evidence" value="ECO:0007669"/>
    <property type="project" value="InterPro"/>
</dbReference>
<keyword evidence="8" id="KW-0902">Two-component regulatory system</keyword>
<dbReference type="EC" id="2.7.13.3" evidence="2"/>